<keyword evidence="1" id="KW-0812">Transmembrane</keyword>
<feature type="transmembrane region" description="Helical" evidence="1">
    <location>
        <begin position="172"/>
        <end position="193"/>
    </location>
</feature>
<reference evidence="2 3" key="1">
    <citation type="submission" date="2018-10" db="EMBL/GenBank/DDBJ databases">
        <authorList>
            <consortium name="IHU Genomes"/>
        </authorList>
    </citation>
    <scope>NUCLEOTIDE SEQUENCE [LARGE SCALE GENOMIC DNA]</scope>
    <source>
        <strain evidence="2 3">A1</strain>
    </source>
</reference>
<keyword evidence="3" id="KW-1185">Reference proteome</keyword>
<organism evidence="2 3">
    <name type="scientific">Yasminevirus sp. GU-2018</name>
    <dbReference type="NCBI Taxonomy" id="2420051"/>
    <lineage>
        <taxon>Viruses</taxon>
        <taxon>Varidnaviria</taxon>
        <taxon>Bamfordvirae</taxon>
        <taxon>Nucleocytoviricota</taxon>
        <taxon>Megaviricetes</taxon>
        <taxon>Imitervirales</taxon>
        <taxon>Mimiviridae</taxon>
        <taxon>Klosneuvirinae</taxon>
        <taxon>Yasminevirus</taxon>
        <taxon>Yasminevirus saudimassiliense</taxon>
    </lineage>
</organism>
<keyword evidence="1" id="KW-0472">Membrane</keyword>
<comment type="caution">
    <text evidence="2">The sequence shown here is derived from an EMBL/GenBank/DDBJ whole genome shotgun (WGS) entry which is preliminary data.</text>
</comment>
<dbReference type="Proteomes" id="UP000594342">
    <property type="component" value="Unassembled WGS sequence"/>
</dbReference>
<protein>
    <submittedName>
        <fullName evidence="2">Uncharacterized protein</fullName>
    </submittedName>
</protein>
<evidence type="ECO:0000256" key="1">
    <source>
        <dbReference type="SAM" id="Phobius"/>
    </source>
</evidence>
<gene>
    <name evidence="2" type="ORF">YASMINEVIRUS_216</name>
</gene>
<evidence type="ECO:0000313" key="3">
    <source>
        <dbReference type="Proteomes" id="UP000594342"/>
    </source>
</evidence>
<sequence>MNPERDSRDTIKFIIRYTSDDKGHLHEYDSNVKFGKIREDLFLSPLNVINDRQNFGIEFSEGDRRDNEIVSTDRVSVMKTKNTSALNSNLTLDATSNATSNATSQQKPEVVLTSHEVYEKYNNMDAFSQRSLDVMRVGSMFDQTKTHVLTIYDRTDMTTLHVDRCYRLGGSIALLIINMLFFGFATKIFLWLIHTAIKLYRLMSDPEDHLRKVRVSYNSIFNNGLYEWIFMALMCYDTYNGEYNVVKYHTLYTIGAGLSIYHTLDMFKTYMASNSSERKILKLKIHALDILFMGLLCTTTWSPYQFIYSGLNTVVILMDVVNSRSHK</sequence>
<keyword evidence="1" id="KW-1133">Transmembrane helix</keyword>
<evidence type="ECO:0000313" key="2">
    <source>
        <dbReference type="EMBL" id="VBB17753.1"/>
    </source>
</evidence>
<dbReference type="EMBL" id="UPSH01000001">
    <property type="protein sequence ID" value="VBB17753.1"/>
    <property type="molecule type" value="Genomic_DNA"/>
</dbReference>
<accession>A0A5K0U8T2</accession>
<proteinExistence type="predicted"/>
<name>A0A5K0U8T2_9VIRU</name>